<name>A0A101HSP1_9FIRM</name>
<comment type="caution">
    <text evidence="1">The sequence shown here is derived from an EMBL/GenBank/DDBJ whole genome shotgun (WGS) entry which is preliminary data.</text>
</comment>
<dbReference type="Proteomes" id="UP000054705">
    <property type="component" value="Unassembled WGS sequence"/>
</dbReference>
<reference evidence="2" key="1">
    <citation type="journal article" date="2015" name="MBio">
        <title>Genome-Resolved Metagenomic Analysis Reveals Roles for Candidate Phyla and Other Microbial Community Members in Biogeochemical Transformations in Oil Reservoirs.</title>
        <authorList>
            <person name="Hu P."/>
            <person name="Tom L."/>
            <person name="Singh A."/>
            <person name="Thomas B.C."/>
            <person name="Baker B.J."/>
            <person name="Piceno Y.M."/>
            <person name="Andersen G.L."/>
            <person name="Banfield J.F."/>
        </authorList>
    </citation>
    <scope>NUCLEOTIDE SEQUENCE [LARGE SCALE GENOMIC DNA]</scope>
</reference>
<evidence type="ECO:0000313" key="2">
    <source>
        <dbReference type="Proteomes" id="UP000054705"/>
    </source>
</evidence>
<gene>
    <name evidence="1" type="ORF">XD97_0502</name>
</gene>
<dbReference type="AlphaFoldDB" id="A0A101HSP1"/>
<organism evidence="1 2">
    <name type="scientific">Pelotomaculum thermopropionicum</name>
    <dbReference type="NCBI Taxonomy" id="110500"/>
    <lineage>
        <taxon>Bacteria</taxon>
        <taxon>Bacillati</taxon>
        <taxon>Bacillota</taxon>
        <taxon>Clostridia</taxon>
        <taxon>Eubacteriales</taxon>
        <taxon>Desulfotomaculaceae</taxon>
        <taxon>Pelotomaculum</taxon>
    </lineage>
</organism>
<protein>
    <submittedName>
        <fullName evidence="1">Uncharacterized protein</fullName>
    </submittedName>
</protein>
<accession>A0A101HSP1</accession>
<sequence length="95" mass="10772">MLRDYSKYLTCGHCGYRGLGKVLTSYCERDGETVKSPCGYLAREVSMPWGTAYVLSECGSCDKLTLTEIFWHDRCTSAQEYTYTVLYPQKTAADK</sequence>
<proteinExistence type="predicted"/>
<evidence type="ECO:0000313" key="1">
    <source>
        <dbReference type="EMBL" id="KUK82109.1"/>
    </source>
</evidence>
<dbReference type="EMBL" id="LGGS01000109">
    <property type="protein sequence ID" value="KUK82109.1"/>
    <property type="molecule type" value="Genomic_DNA"/>
</dbReference>